<feature type="chain" id="PRO_5035170491" description="Chemosensory protein" evidence="1">
    <location>
        <begin position="21"/>
        <end position="129"/>
    </location>
</feature>
<evidence type="ECO:0000256" key="1">
    <source>
        <dbReference type="SAM" id="SignalP"/>
    </source>
</evidence>
<evidence type="ECO:0000313" key="2">
    <source>
        <dbReference type="EnsemblMetazoa" id="XP_014252980.1"/>
    </source>
</evidence>
<evidence type="ECO:0008006" key="4">
    <source>
        <dbReference type="Google" id="ProtNLM"/>
    </source>
</evidence>
<organism evidence="2 3">
    <name type="scientific">Cimex lectularius</name>
    <name type="common">Bed bug</name>
    <name type="synonym">Acanthia lectularia</name>
    <dbReference type="NCBI Taxonomy" id="79782"/>
    <lineage>
        <taxon>Eukaryota</taxon>
        <taxon>Metazoa</taxon>
        <taxon>Ecdysozoa</taxon>
        <taxon>Arthropoda</taxon>
        <taxon>Hexapoda</taxon>
        <taxon>Insecta</taxon>
        <taxon>Pterygota</taxon>
        <taxon>Neoptera</taxon>
        <taxon>Paraneoptera</taxon>
        <taxon>Hemiptera</taxon>
        <taxon>Heteroptera</taxon>
        <taxon>Panheteroptera</taxon>
        <taxon>Cimicomorpha</taxon>
        <taxon>Cimicidae</taxon>
        <taxon>Cimex</taxon>
    </lineage>
</organism>
<feature type="signal peptide" evidence="1">
    <location>
        <begin position="1"/>
        <end position="20"/>
    </location>
</feature>
<reference evidence="2" key="1">
    <citation type="submission" date="2022-01" db="UniProtKB">
        <authorList>
            <consortium name="EnsemblMetazoa"/>
        </authorList>
    </citation>
    <scope>IDENTIFICATION</scope>
</reference>
<dbReference type="SUPFAM" id="SSF100910">
    <property type="entry name" value="Chemosensory protein Csp2"/>
    <property type="match status" value="1"/>
</dbReference>
<keyword evidence="1" id="KW-0732">Signal</keyword>
<protein>
    <recommendedName>
        <fullName evidence="4">Chemosensory protein</fullName>
    </recommendedName>
</protein>
<dbReference type="Proteomes" id="UP000494040">
    <property type="component" value="Unassembled WGS sequence"/>
</dbReference>
<accession>A0A8I6RV93</accession>
<dbReference type="EnsemblMetazoa" id="XM_014397494.2">
    <property type="protein sequence ID" value="XP_014252980.1"/>
    <property type="gene ID" value="LOC106668596"/>
</dbReference>
<sequence>MDFKCSVFFCVVLCFVVVYGAETYSSALEDIDVDAVLKNQRLFKRYVDCLTNEGSCTPDQKYLKDVLPEILATDCAKCSKKLRALFEKVAKYTVDNKPEDFKKLQKLYDPDGVYKSRFGSTNKTTGSPA</sequence>
<name>A0A8I6RV93_CIMLE</name>
<proteinExistence type="predicted"/>
<dbReference type="Gene3D" id="1.10.2080.10">
    <property type="entry name" value="Insect odorant-binding protein A10/Ejaculatory bulb-specific protein 3"/>
    <property type="match status" value="1"/>
</dbReference>
<dbReference type="InterPro" id="IPR005055">
    <property type="entry name" value="A10/PebIII"/>
</dbReference>
<dbReference type="PANTHER" id="PTHR11257:SF13">
    <property type="entry name" value="GEO07322P1"/>
    <property type="match status" value="1"/>
</dbReference>
<gene>
    <name evidence="2" type="primary">106668596</name>
</gene>
<dbReference type="OMA" id="IYKAKGQ"/>
<dbReference type="KEGG" id="clec:106668596"/>
<dbReference type="OrthoDB" id="6344725at2759"/>
<dbReference type="InterPro" id="IPR036682">
    <property type="entry name" value="OS_D_A10/PebIII_sf"/>
</dbReference>
<evidence type="ECO:0000313" key="3">
    <source>
        <dbReference type="Proteomes" id="UP000494040"/>
    </source>
</evidence>
<dbReference type="AlphaFoldDB" id="A0A8I6RV93"/>
<keyword evidence="3" id="KW-1185">Reference proteome</keyword>
<dbReference type="Pfam" id="PF03392">
    <property type="entry name" value="OS-D"/>
    <property type="match status" value="1"/>
</dbReference>
<dbReference type="PANTHER" id="PTHR11257">
    <property type="entry name" value="CHEMOSENSORY PROTEIN-RELATED"/>
    <property type="match status" value="1"/>
</dbReference>